<organism evidence="2 3">
    <name type="scientific">Alicyclobacillus fastidiosus</name>
    <dbReference type="NCBI Taxonomy" id="392011"/>
    <lineage>
        <taxon>Bacteria</taxon>
        <taxon>Bacillati</taxon>
        <taxon>Bacillota</taxon>
        <taxon>Bacilli</taxon>
        <taxon>Bacillales</taxon>
        <taxon>Alicyclobacillaceae</taxon>
        <taxon>Alicyclobacillus</taxon>
    </lineage>
</organism>
<dbReference type="SMART" id="SM00849">
    <property type="entry name" value="Lactamase_B"/>
    <property type="match status" value="1"/>
</dbReference>
<evidence type="ECO:0000313" key="3">
    <source>
        <dbReference type="Proteomes" id="UP001164761"/>
    </source>
</evidence>
<gene>
    <name evidence="2" type="ORF">NZD89_20740</name>
</gene>
<dbReference type="InterPro" id="IPR036866">
    <property type="entry name" value="RibonucZ/Hydroxyglut_hydro"/>
</dbReference>
<dbReference type="PANTHER" id="PTHR42951">
    <property type="entry name" value="METALLO-BETA-LACTAMASE DOMAIN-CONTAINING"/>
    <property type="match status" value="1"/>
</dbReference>
<dbReference type="Pfam" id="PF00753">
    <property type="entry name" value="Lactamase_B"/>
    <property type="match status" value="1"/>
</dbReference>
<dbReference type="InterPro" id="IPR050855">
    <property type="entry name" value="NDM-1-like"/>
</dbReference>
<keyword evidence="3" id="KW-1185">Reference proteome</keyword>
<dbReference type="InterPro" id="IPR001279">
    <property type="entry name" value="Metallo-B-lactamas"/>
</dbReference>
<dbReference type="Gene3D" id="3.60.15.10">
    <property type="entry name" value="Ribonuclease Z/Hydroxyacylglutathione hydrolase-like"/>
    <property type="match status" value="1"/>
</dbReference>
<protein>
    <submittedName>
        <fullName evidence="2">MBL fold metallo-hydrolase</fullName>
    </submittedName>
</protein>
<accession>A0ABY6ZQ07</accession>
<dbReference type="RefSeq" id="WP_268008564.1">
    <property type="nucleotide sequence ID" value="NZ_BSUT01000001.1"/>
</dbReference>
<dbReference type="SUPFAM" id="SSF56281">
    <property type="entry name" value="Metallo-hydrolase/oxidoreductase"/>
    <property type="match status" value="1"/>
</dbReference>
<dbReference type="Proteomes" id="UP001164761">
    <property type="component" value="Chromosome"/>
</dbReference>
<feature type="domain" description="Metallo-beta-lactamase" evidence="1">
    <location>
        <begin position="2"/>
        <end position="217"/>
    </location>
</feature>
<evidence type="ECO:0000313" key="2">
    <source>
        <dbReference type="EMBL" id="WAH44688.1"/>
    </source>
</evidence>
<sequence length="229" mass="24801">MCPHGWHVKVLVDYGPKHPDTESALFDGLKELGLSSSELDGLVLTHGHVDHVGLAATIAKYGVPILAPPLVDTWLDPGGIWDQYRAAFNDRLYKSIGMPSELVDKTLSGMAMLHALAEPAVVDVELVYGKALPCMPQFQVLHVPGHAQHVLALYDKSASILIGGDQLLPKISSNALIEPAMTAPSGDKAARTKSLLQYRRNLRELKNLDLQVVYPGHGEEFTDVAGGDR</sequence>
<evidence type="ECO:0000259" key="1">
    <source>
        <dbReference type="SMART" id="SM00849"/>
    </source>
</evidence>
<proteinExistence type="predicted"/>
<dbReference type="PANTHER" id="PTHR42951:SF21">
    <property type="entry name" value="METALLO-HYDROLASE YQJP-RELATED"/>
    <property type="match status" value="1"/>
</dbReference>
<name>A0ABY6ZQ07_9BACL</name>
<dbReference type="EMBL" id="CP104067">
    <property type="protein sequence ID" value="WAH44688.1"/>
    <property type="molecule type" value="Genomic_DNA"/>
</dbReference>
<reference evidence="2" key="1">
    <citation type="submission" date="2022-08" db="EMBL/GenBank/DDBJ databases">
        <title>Alicyclobacillus fastidiosus DSM 17978, complete genome.</title>
        <authorList>
            <person name="Wang Q."/>
            <person name="Cai R."/>
            <person name="Wang Z."/>
        </authorList>
    </citation>
    <scope>NUCLEOTIDE SEQUENCE</scope>
    <source>
        <strain evidence="2">DSM 17978</strain>
    </source>
</reference>